<accession>A0A3N0BZ37</accession>
<protein>
    <submittedName>
        <fullName evidence="1">Uncharacterized protein</fullName>
    </submittedName>
</protein>
<dbReference type="EMBL" id="RBEE01000011">
    <property type="protein sequence ID" value="RNL54609.1"/>
    <property type="molecule type" value="Genomic_DNA"/>
</dbReference>
<comment type="caution">
    <text evidence="1">The sequence shown here is derived from an EMBL/GenBank/DDBJ whole genome shotgun (WGS) entry which is preliminary data.</text>
</comment>
<reference evidence="1 2" key="1">
    <citation type="submission" date="2018-10" db="EMBL/GenBank/DDBJ databases">
        <title>Genome sequencing of Pedobacter jejuensis TNB23.</title>
        <authorList>
            <person name="Cho Y.-J."/>
            <person name="Cho A."/>
            <person name="Kim O.-S."/>
        </authorList>
    </citation>
    <scope>NUCLEOTIDE SEQUENCE [LARGE SCALE GENOMIC DNA]</scope>
    <source>
        <strain evidence="1 2">TNB23</strain>
    </source>
</reference>
<dbReference type="Proteomes" id="UP000274046">
    <property type="component" value="Unassembled WGS sequence"/>
</dbReference>
<evidence type="ECO:0000313" key="2">
    <source>
        <dbReference type="Proteomes" id="UP000274046"/>
    </source>
</evidence>
<name>A0A3N0BZ37_9SPHI</name>
<proteinExistence type="predicted"/>
<gene>
    <name evidence="1" type="ORF">D7004_07420</name>
</gene>
<sequence>MQGQLFQSVKIMEEVFIEHLDQIYWQGYAEQFREDNPDAYWQQLQEFTNNYKVSKHEISNPLFDGTGYSAIKPSKHIRHSKRGGNTGDLFAK</sequence>
<organism evidence="1 2">
    <name type="scientific">Pedobacter jejuensis</name>
    <dbReference type="NCBI Taxonomy" id="1268550"/>
    <lineage>
        <taxon>Bacteria</taxon>
        <taxon>Pseudomonadati</taxon>
        <taxon>Bacteroidota</taxon>
        <taxon>Sphingobacteriia</taxon>
        <taxon>Sphingobacteriales</taxon>
        <taxon>Sphingobacteriaceae</taxon>
        <taxon>Pedobacter</taxon>
    </lineage>
</organism>
<keyword evidence="2" id="KW-1185">Reference proteome</keyword>
<evidence type="ECO:0000313" key="1">
    <source>
        <dbReference type="EMBL" id="RNL54609.1"/>
    </source>
</evidence>
<dbReference type="AlphaFoldDB" id="A0A3N0BZ37"/>